<name>A0A2J6SJ92_9HELO</name>
<dbReference type="InParanoid" id="A0A2J6SJ92"/>
<dbReference type="Proteomes" id="UP000235371">
    <property type="component" value="Unassembled WGS sequence"/>
</dbReference>
<dbReference type="GeneID" id="36579615"/>
<accession>A0A2J6SJ92</accession>
<evidence type="ECO:0000313" key="1">
    <source>
        <dbReference type="EMBL" id="PMD50826.1"/>
    </source>
</evidence>
<protein>
    <submittedName>
        <fullName evidence="1">Uncharacterized protein</fullName>
    </submittedName>
</protein>
<sequence length="116" mass="13466">MARRYLRRLGTSMFQLVGLRSKEFVAWWWLVIFDLLQLAYANQRGCQGAVSCPVSFRAGSHNDGHFFPSRLFNLRLFNSIIGAQNLELLNPDYVEERTVKLSIPTYSVYAILHKRL</sequence>
<reference evidence="1 2" key="1">
    <citation type="submission" date="2016-04" db="EMBL/GenBank/DDBJ databases">
        <title>A degradative enzymes factory behind the ericoid mycorrhizal symbiosis.</title>
        <authorList>
            <consortium name="DOE Joint Genome Institute"/>
            <person name="Martino E."/>
            <person name="Morin E."/>
            <person name="Grelet G."/>
            <person name="Kuo A."/>
            <person name="Kohler A."/>
            <person name="Daghino S."/>
            <person name="Barry K."/>
            <person name="Choi C."/>
            <person name="Cichocki N."/>
            <person name="Clum A."/>
            <person name="Copeland A."/>
            <person name="Hainaut M."/>
            <person name="Haridas S."/>
            <person name="Labutti K."/>
            <person name="Lindquist E."/>
            <person name="Lipzen A."/>
            <person name="Khouja H.-R."/>
            <person name="Murat C."/>
            <person name="Ohm R."/>
            <person name="Olson A."/>
            <person name="Spatafora J."/>
            <person name="Veneault-Fourrey C."/>
            <person name="Henrissat B."/>
            <person name="Grigoriev I."/>
            <person name="Martin F."/>
            <person name="Perotto S."/>
        </authorList>
    </citation>
    <scope>NUCLEOTIDE SEQUENCE [LARGE SCALE GENOMIC DNA]</scope>
    <source>
        <strain evidence="1 2">E</strain>
    </source>
</reference>
<dbReference type="AlphaFoldDB" id="A0A2J6SJ92"/>
<evidence type="ECO:0000313" key="2">
    <source>
        <dbReference type="Proteomes" id="UP000235371"/>
    </source>
</evidence>
<keyword evidence="2" id="KW-1185">Reference proteome</keyword>
<dbReference type="EMBL" id="KZ613913">
    <property type="protein sequence ID" value="PMD50826.1"/>
    <property type="molecule type" value="Genomic_DNA"/>
</dbReference>
<dbReference type="RefSeq" id="XP_024727730.1">
    <property type="nucleotide sequence ID" value="XM_024871533.1"/>
</dbReference>
<gene>
    <name evidence="1" type="ORF">K444DRAFT_277318</name>
</gene>
<organism evidence="1 2">
    <name type="scientific">Hyaloscypha bicolor E</name>
    <dbReference type="NCBI Taxonomy" id="1095630"/>
    <lineage>
        <taxon>Eukaryota</taxon>
        <taxon>Fungi</taxon>
        <taxon>Dikarya</taxon>
        <taxon>Ascomycota</taxon>
        <taxon>Pezizomycotina</taxon>
        <taxon>Leotiomycetes</taxon>
        <taxon>Helotiales</taxon>
        <taxon>Hyaloscyphaceae</taxon>
        <taxon>Hyaloscypha</taxon>
        <taxon>Hyaloscypha bicolor</taxon>
    </lineage>
</organism>
<proteinExistence type="predicted"/>